<evidence type="ECO:0000313" key="2">
    <source>
        <dbReference type="Proteomes" id="UP000011531"/>
    </source>
</evidence>
<protein>
    <recommendedName>
        <fullName evidence="3">DUF354 domain-containing protein</fullName>
    </recommendedName>
</protein>
<proteinExistence type="predicted"/>
<comment type="caution">
    <text evidence="1">The sequence shown here is derived from an EMBL/GenBank/DDBJ whole genome shotgun (WGS) entry which is preliminary data.</text>
</comment>
<dbReference type="Proteomes" id="UP000011531">
    <property type="component" value="Unassembled WGS sequence"/>
</dbReference>
<dbReference type="OrthoDB" id="185087at2157"/>
<dbReference type="PIRSF" id="PIRSF005357">
    <property type="entry name" value="UCP005357"/>
    <property type="match status" value="1"/>
</dbReference>
<evidence type="ECO:0008006" key="3">
    <source>
        <dbReference type="Google" id="ProtNLM"/>
    </source>
</evidence>
<dbReference type="Pfam" id="PF04007">
    <property type="entry name" value="DUF354"/>
    <property type="match status" value="1"/>
</dbReference>
<accession>L9XT94</accession>
<dbReference type="AlphaFoldDB" id="L9XT94"/>
<dbReference type="PANTHER" id="PTHR39662">
    <property type="entry name" value="DUF354 DOMAIN-CONTAINING PROTEIN-RELATED"/>
    <property type="match status" value="1"/>
</dbReference>
<dbReference type="EMBL" id="AOIA01000031">
    <property type="protein sequence ID" value="ELY64782.1"/>
    <property type="molecule type" value="Genomic_DNA"/>
</dbReference>
<dbReference type="STRING" id="1227498.C492_04600"/>
<dbReference type="PATRIC" id="fig|1227498.3.peg.943"/>
<sequence length="355" mass="39019">MRVIVTIQHPAHVHFFKHAIAELEADGHDVFVFARENEVVSELLDRYEIDHEILAGESNSLLSLAAVQATYEARLLARARRIKPDVITAIGGPAATHVAKLVGAKSVVFYDTEHATLIKMLAYPFADTVCTPECYDGDVGSKKIEYPGYHELAYLHPDRFEPDPSVLEAAGLEPDDTFVVMRLSSWDSSHDMGQGGFDDPIEAVRRLEDAGATVLITSEVPLPEALESNRTTTSPEQMHHLLAYADCFVGEGATMAAEAAVLGTPAVYVNSLSLGYMRELEEEYGLVFNFNGDDRHVRSLEKAVSIIEAGDDGTWNRRRERLLADRIDVTDVIVRELETVAGIDPDRSALAANAD</sequence>
<dbReference type="PANTHER" id="PTHR39662:SF1">
    <property type="entry name" value="DUF354 DOMAIN-CONTAINING PROTEIN"/>
    <property type="match status" value="1"/>
</dbReference>
<name>L9XT94_9EURY</name>
<dbReference type="InterPro" id="IPR007152">
    <property type="entry name" value="DUF354"/>
</dbReference>
<gene>
    <name evidence="1" type="ORF">C492_04600</name>
</gene>
<dbReference type="SUPFAM" id="SSF53756">
    <property type="entry name" value="UDP-Glycosyltransferase/glycogen phosphorylase"/>
    <property type="match status" value="1"/>
</dbReference>
<evidence type="ECO:0000313" key="1">
    <source>
        <dbReference type="EMBL" id="ELY64782.1"/>
    </source>
</evidence>
<keyword evidence="2" id="KW-1185">Reference proteome</keyword>
<organism evidence="1 2">
    <name type="scientific">Natronococcus jeotgali DSM 18795</name>
    <dbReference type="NCBI Taxonomy" id="1227498"/>
    <lineage>
        <taxon>Archaea</taxon>
        <taxon>Methanobacteriati</taxon>
        <taxon>Methanobacteriota</taxon>
        <taxon>Stenosarchaea group</taxon>
        <taxon>Halobacteria</taxon>
        <taxon>Halobacteriales</taxon>
        <taxon>Natrialbaceae</taxon>
        <taxon>Natronococcus</taxon>
    </lineage>
</organism>
<reference evidence="1 2" key="1">
    <citation type="journal article" date="2014" name="PLoS Genet.">
        <title>Phylogenetically driven sequencing of extremely halophilic archaea reveals strategies for static and dynamic osmo-response.</title>
        <authorList>
            <person name="Becker E.A."/>
            <person name="Seitzer P.M."/>
            <person name="Tritt A."/>
            <person name="Larsen D."/>
            <person name="Krusor M."/>
            <person name="Yao A.I."/>
            <person name="Wu D."/>
            <person name="Madern D."/>
            <person name="Eisen J.A."/>
            <person name="Darling A.E."/>
            <person name="Facciotti M.T."/>
        </authorList>
    </citation>
    <scope>NUCLEOTIDE SEQUENCE [LARGE SCALE GENOMIC DNA]</scope>
    <source>
        <strain evidence="1 2">DSM 18795</strain>
    </source>
</reference>
<dbReference type="RefSeq" id="WP_008420871.1">
    <property type="nucleotide sequence ID" value="NZ_AOIA01000031.1"/>
</dbReference>